<dbReference type="GO" id="GO:0005886">
    <property type="term" value="C:plasma membrane"/>
    <property type="evidence" value="ECO:0007669"/>
    <property type="project" value="UniProtKB-SubCell"/>
</dbReference>
<dbReference type="Gene3D" id="1.20.1250.20">
    <property type="entry name" value="MFS general substrate transporter like domains"/>
    <property type="match status" value="1"/>
</dbReference>
<evidence type="ECO:0000259" key="9">
    <source>
        <dbReference type="PROSITE" id="PS50850"/>
    </source>
</evidence>
<gene>
    <name evidence="10" type="ORF">NEZAVI_LOCUS11909</name>
</gene>
<evidence type="ECO:0000256" key="6">
    <source>
        <dbReference type="ARBA" id="ARBA00022989"/>
    </source>
</evidence>
<dbReference type="Proteomes" id="UP001152798">
    <property type="component" value="Chromosome 5"/>
</dbReference>
<feature type="transmembrane region" description="Helical" evidence="8">
    <location>
        <begin position="101"/>
        <end position="120"/>
    </location>
</feature>
<comment type="subcellular location">
    <subcellularLocation>
        <location evidence="1">Cell membrane</location>
        <topology evidence="1">Multi-pass membrane protein</topology>
    </subcellularLocation>
</comment>
<feature type="transmembrane region" description="Helical" evidence="8">
    <location>
        <begin position="268"/>
        <end position="293"/>
    </location>
</feature>
<sequence length="475" mass="51392">MEKAKAEIRPLSTGGYVAPNVVCGRARQVLAATVVSILALLFGITMGWTSPVQSLLQSDRSPIGRLTDEEFSWLASLTLVGGLTGPFLWSRLADKLGRKGGCYLAAACYLLGWGLTALTARHGLLLAARFLNGLAGSGGLIIGPAYISETAQSAIRGALGSVVMLSLNAGVLFSYTLGAILSYQAFNLLCTAIPVIFFLLFLWMPESPEYLWNKKEIKAAEASLLWLRDDNEKCVQEEMDSLARYASDQGGASASALVSTRGRRKAMIIGLGLFSWQQFSGVVPILAYTAFIFDKSGSSIAPERAAIIVGVIQLMASFVSSFIVDRCGRRLLLFISYVFMGLALLTLGTYFYLESVNTDVSSFRWIPVLCLSVHVLNYGLGAGPIPYIVTSETLPIDIKGLAVSVVIWWGTFLAFLNVKFFPVFIDKVGLSECLFSYGILSVAGCLFVWSAVPETKGIPLHDILLRLNRGSKVEV</sequence>
<dbReference type="FunFam" id="1.20.1250.20:FF:000218">
    <property type="entry name" value="facilitated trehalose transporter Tret1"/>
    <property type="match status" value="1"/>
</dbReference>
<organism evidence="10 11">
    <name type="scientific">Nezara viridula</name>
    <name type="common">Southern green stink bug</name>
    <name type="synonym">Cimex viridulus</name>
    <dbReference type="NCBI Taxonomy" id="85310"/>
    <lineage>
        <taxon>Eukaryota</taxon>
        <taxon>Metazoa</taxon>
        <taxon>Ecdysozoa</taxon>
        <taxon>Arthropoda</taxon>
        <taxon>Hexapoda</taxon>
        <taxon>Insecta</taxon>
        <taxon>Pterygota</taxon>
        <taxon>Neoptera</taxon>
        <taxon>Paraneoptera</taxon>
        <taxon>Hemiptera</taxon>
        <taxon>Heteroptera</taxon>
        <taxon>Panheteroptera</taxon>
        <taxon>Pentatomomorpha</taxon>
        <taxon>Pentatomoidea</taxon>
        <taxon>Pentatomidae</taxon>
        <taxon>Pentatominae</taxon>
        <taxon>Nezara</taxon>
    </lineage>
</organism>
<accession>A0A9P0HK99</accession>
<keyword evidence="5 8" id="KW-0812">Transmembrane</keyword>
<dbReference type="GO" id="GO:0051119">
    <property type="term" value="F:sugar transmembrane transporter activity"/>
    <property type="evidence" value="ECO:0007669"/>
    <property type="project" value="InterPro"/>
</dbReference>
<dbReference type="SUPFAM" id="SSF103473">
    <property type="entry name" value="MFS general substrate transporter"/>
    <property type="match status" value="1"/>
</dbReference>
<keyword evidence="2" id="KW-0813">Transport</keyword>
<feature type="transmembrane region" description="Helical" evidence="8">
    <location>
        <begin position="29"/>
        <end position="51"/>
    </location>
</feature>
<feature type="transmembrane region" description="Helical" evidence="8">
    <location>
        <begin position="305"/>
        <end position="324"/>
    </location>
</feature>
<feature type="transmembrane region" description="Helical" evidence="8">
    <location>
        <begin position="159"/>
        <end position="180"/>
    </location>
</feature>
<dbReference type="InterPro" id="IPR005828">
    <property type="entry name" value="MFS_sugar_transport-like"/>
</dbReference>
<dbReference type="PANTHER" id="PTHR48021:SF1">
    <property type="entry name" value="GH07001P-RELATED"/>
    <property type="match status" value="1"/>
</dbReference>
<keyword evidence="4" id="KW-0762">Sugar transport</keyword>
<dbReference type="OrthoDB" id="6612291at2759"/>
<keyword evidence="11" id="KW-1185">Reference proteome</keyword>
<evidence type="ECO:0000313" key="11">
    <source>
        <dbReference type="Proteomes" id="UP001152798"/>
    </source>
</evidence>
<evidence type="ECO:0000256" key="5">
    <source>
        <dbReference type="ARBA" id="ARBA00022692"/>
    </source>
</evidence>
<keyword evidence="3" id="KW-1003">Cell membrane</keyword>
<dbReference type="InterPro" id="IPR050549">
    <property type="entry name" value="MFS_Trehalose_Transporter"/>
</dbReference>
<dbReference type="PANTHER" id="PTHR48021">
    <property type="match status" value="1"/>
</dbReference>
<reference evidence="10" key="1">
    <citation type="submission" date="2022-01" db="EMBL/GenBank/DDBJ databases">
        <authorList>
            <person name="King R."/>
        </authorList>
    </citation>
    <scope>NUCLEOTIDE SEQUENCE</scope>
</reference>
<keyword evidence="7 8" id="KW-0472">Membrane</keyword>
<protein>
    <recommendedName>
        <fullName evidence="9">Major facilitator superfamily (MFS) profile domain-containing protein</fullName>
    </recommendedName>
</protein>
<dbReference type="InterPro" id="IPR003663">
    <property type="entry name" value="Sugar/inositol_transpt"/>
</dbReference>
<evidence type="ECO:0000256" key="8">
    <source>
        <dbReference type="SAM" id="Phobius"/>
    </source>
</evidence>
<dbReference type="AlphaFoldDB" id="A0A9P0HK99"/>
<dbReference type="InterPro" id="IPR044775">
    <property type="entry name" value="MFS_ERD6/Tret1-like"/>
</dbReference>
<dbReference type="EMBL" id="OV725081">
    <property type="protein sequence ID" value="CAH1403279.1"/>
    <property type="molecule type" value="Genomic_DNA"/>
</dbReference>
<evidence type="ECO:0000313" key="10">
    <source>
        <dbReference type="EMBL" id="CAH1403279.1"/>
    </source>
</evidence>
<name>A0A9P0HK99_NEZVI</name>
<feature type="domain" description="Major facilitator superfamily (MFS) profile" evidence="9">
    <location>
        <begin position="31"/>
        <end position="456"/>
    </location>
</feature>
<evidence type="ECO:0000256" key="1">
    <source>
        <dbReference type="ARBA" id="ARBA00004651"/>
    </source>
</evidence>
<evidence type="ECO:0000256" key="3">
    <source>
        <dbReference type="ARBA" id="ARBA00022475"/>
    </source>
</evidence>
<feature type="transmembrane region" description="Helical" evidence="8">
    <location>
        <begin position="401"/>
        <end position="422"/>
    </location>
</feature>
<proteinExistence type="predicted"/>
<dbReference type="PRINTS" id="PR00171">
    <property type="entry name" value="SUGRTRNSPORT"/>
</dbReference>
<feature type="transmembrane region" description="Helical" evidence="8">
    <location>
        <begin position="71"/>
        <end position="89"/>
    </location>
</feature>
<dbReference type="Pfam" id="PF00083">
    <property type="entry name" value="Sugar_tr"/>
    <property type="match status" value="1"/>
</dbReference>
<feature type="transmembrane region" description="Helical" evidence="8">
    <location>
        <begin position="434"/>
        <end position="452"/>
    </location>
</feature>
<feature type="transmembrane region" description="Helical" evidence="8">
    <location>
        <begin position="331"/>
        <end position="353"/>
    </location>
</feature>
<keyword evidence="6 8" id="KW-1133">Transmembrane helix</keyword>
<feature type="transmembrane region" description="Helical" evidence="8">
    <location>
        <begin position="186"/>
        <end position="204"/>
    </location>
</feature>
<dbReference type="InterPro" id="IPR036259">
    <property type="entry name" value="MFS_trans_sf"/>
</dbReference>
<dbReference type="PROSITE" id="PS50850">
    <property type="entry name" value="MFS"/>
    <property type="match status" value="1"/>
</dbReference>
<dbReference type="InterPro" id="IPR020846">
    <property type="entry name" value="MFS_dom"/>
</dbReference>
<evidence type="ECO:0000256" key="2">
    <source>
        <dbReference type="ARBA" id="ARBA00022448"/>
    </source>
</evidence>
<evidence type="ECO:0000256" key="4">
    <source>
        <dbReference type="ARBA" id="ARBA00022597"/>
    </source>
</evidence>
<dbReference type="CDD" id="cd17358">
    <property type="entry name" value="MFS_GLUT6_8_Class3_like"/>
    <property type="match status" value="1"/>
</dbReference>
<evidence type="ECO:0000256" key="7">
    <source>
        <dbReference type="ARBA" id="ARBA00023136"/>
    </source>
</evidence>
<feature type="transmembrane region" description="Helical" evidence="8">
    <location>
        <begin position="126"/>
        <end position="147"/>
    </location>
</feature>
<feature type="transmembrane region" description="Helical" evidence="8">
    <location>
        <begin position="365"/>
        <end position="389"/>
    </location>
</feature>